<gene>
    <name evidence="1" type="ORF">PILCRDRAFT_76052</name>
</gene>
<name>A0A0C3EZP9_PILCF</name>
<dbReference type="AlphaFoldDB" id="A0A0C3EZP9"/>
<feature type="non-terminal residue" evidence="1">
    <location>
        <position position="1"/>
    </location>
</feature>
<dbReference type="InParanoid" id="A0A0C3EZP9"/>
<dbReference type="HOGENOM" id="CLU_003703_6_0_1"/>
<keyword evidence="2" id="KW-1185">Reference proteome</keyword>
<accession>A0A0C3EZP9</accession>
<organism evidence="1 2">
    <name type="scientific">Piloderma croceum (strain F 1598)</name>
    <dbReference type="NCBI Taxonomy" id="765440"/>
    <lineage>
        <taxon>Eukaryota</taxon>
        <taxon>Fungi</taxon>
        <taxon>Dikarya</taxon>
        <taxon>Basidiomycota</taxon>
        <taxon>Agaricomycotina</taxon>
        <taxon>Agaricomycetes</taxon>
        <taxon>Agaricomycetidae</taxon>
        <taxon>Atheliales</taxon>
        <taxon>Atheliaceae</taxon>
        <taxon>Piloderma</taxon>
    </lineage>
</organism>
<evidence type="ECO:0000313" key="2">
    <source>
        <dbReference type="Proteomes" id="UP000054166"/>
    </source>
</evidence>
<dbReference type="OrthoDB" id="3232711at2759"/>
<proteinExistence type="predicted"/>
<reference evidence="1 2" key="1">
    <citation type="submission" date="2014-04" db="EMBL/GenBank/DDBJ databases">
        <authorList>
            <consortium name="DOE Joint Genome Institute"/>
            <person name="Kuo A."/>
            <person name="Tarkka M."/>
            <person name="Buscot F."/>
            <person name="Kohler A."/>
            <person name="Nagy L.G."/>
            <person name="Floudas D."/>
            <person name="Copeland A."/>
            <person name="Barry K.W."/>
            <person name="Cichocki N."/>
            <person name="Veneault-Fourrey C."/>
            <person name="LaButti K."/>
            <person name="Lindquist E.A."/>
            <person name="Lipzen A."/>
            <person name="Lundell T."/>
            <person name="Morin E."/>
            <person name="Murat C."/>
            <person name="Sun H."/>
            <person name="Tunlid A."/>
            <person name="Henrissat B."/>
            <person name="Grigoriev I.V."/>
            <person name="Hibbett D.S."/>
            <person name="Martin F."/>
            <person name="Nordberg H.P."/>
            <person name="Cantor M.N."/>
            <person name="Hua S.X."/>
        </authorList>
    </citation>
    <scope>NUCLEOTIDE SEQUENCE [LARGE SCALE GENOMIC DNA]</scope>
    <source>
        <strain evidence="1 2">F 1598</strain>
    </source>
</reference>
<dbReference type="STRING" id="765440.A0A0C3EZP9"/>
<reference evidence="2" key="2">
    <citation type="submission" date="2015-01" db="EMBL/GenBank/DDBJ databases">
        <title>Evolutionary Origins and Diversification of the Mycorrhizal Mutualists.</title>
        <authorList>
            <consortium name="DOE Joint Genome Institute"/>
            <consortium name="Mycorrhizal Genomics Consortium"/>
            <person name="Kohler A."/>
            <person name="Kuo A."/>
            <person name="Nagy L.G."/>
            <person name="Floudas D."/>
            <person name="Copeland A."/>
            <person name="Barry K.W."/>
            <person name="Cichocki N."/>
            <person name="Veneault-Fourrey C."/>
            <person name="LaButti K."/>
            <person name="Lindquist E.A."/>
            <person name="Lipzen A."/>
            <person name="Lundell T."/>
            <person name="Morin E."/>
            <person name="Murat C."/>
            <person name="Riley R."/>
            <person name="Ohm R."/>
            <person name="Sun H."/>
            <person name="Tunlid A."/>
            <person name="Henrissat B."/>
            <person name="Grigoriev I.V."/>
            <person name="Hibbett D.S."/>
            <person name="Martin F."/>
        </authorList>
    </citation>
    <scope>NUCLEOTIDE SEQUENCE [LARGE SCALE GENOMIC DNA]</scope>
    <source>
        <strain evidence="2">F 1598</strain>
    </source>
</reference>
<dbReference type="Proteomes" id="UP000054166">
    <property type="component" value="Unassembled WGS sequence"/>
</dbReference>
<sequence>YRQARSALQCLGTDPEYLGMLHDITDDDLKVAGDLTDERQFRQRSDTLPWFWRTGNPADVGSPHMQEFYRVSWLRAKAHFCRWLEELTLVEYEIKWTVNWFHWQENQWKQRLRDVDDEERPAGLYSYSHKQVALWNALADRAQDMFSTHLGQPLFW</sequence>
<protein>
    <submittedName>
        <fullName evidence="1">Uncharacterized protein</fullName>
    </submittedName>
</protein>
<evidence type="ECO:0000313" key="1">
    <source>
        <dbReference type="EMBL" id="KIM78020.1"/>
    </source>
</evidence>
<dbReference type="EMBL" id="KN833019">
    <property type="protein sequence ID" value="KIM78020.1"/>
    <property type="molecule type" value="Genomic_DNA"/>
</dbReference>